<evidence type="ECO:0000256" key="8">
    <source>
        <dbReference type="PIRSR" id="PIRSR600269-51"/>
    </source>
</evidence>
<keyword evidence="4 9" id="KW-0560">Oxidoreductase</keyword>
<keyword evidence="15" id="KW-1185">Reference proteome</keyword>
<dbReference type="FunFam" id="2.70.98.20:FF:000004">
    <property type="entry name" value="Amine oxidase"/>
    <property type="match status" value="1"/>
</dbReference>
<dbReference type="InterPro" id="IPR015798">
    <property type="entry name" value="Cu_amine_oxidase_C"/>
</dbReference>
<dbReference type="PROSITE" id="PS01164">
    <property type="entry name" value="COPPER_AMINE_OXID_1"/>
    <property type="match status" value="1"/>
</dbReference>
<dbReference type="InterPro" id="IPR049947">
    <property type="entry name" value="Cu_Am_Ox_Cu-bd"/>
</dbReference>
<feature type="active site" description="Proton acceptor" evidence="7">
    <location>
        <position position="683"/>
    </location>
</feature>
<feature type="domain" description="Copper amine oxidase N2-terminal" evidence="11">
    <location>
        <begin position="385"/>
        <end position="464"/>
    </location>
</feature>
<evidence type="ECO:0000259" key="10">
    <source>
        <dbReference type="Pfam" id="PF01179"/>
    </source>
</evidence>
<dbReference type="InterPro" id="IPR036460">
    <property type="entry name" value="Cu_amine_oxidase_C_sf"/>
</dbReference>
<dbReference type="InterPro" id="IPR015800">
    <property type="entry name" value="Cu_amine_oxidase_N2"/>
</dbReference>
<dbReference type="InterPro" id="IPR016182">
    <property type="entry name" value="Cu_amine_oxidase_N-reg"/>
</dbReference>
<dbReference type="Pfam" id="PF03478">
    <property type="entry name" value="Beta-prop_KIB1-4"/>
    <property type="match status" value="1"/>
</dbReference>
<feature type="active site" description="Schiff-base intermediate with substrate; via topaquinone" evidence="7">
    <location>
        <position position="771"/>
    </location>
</feature>
<dbReference type="FunFam" id="3.10.450.40:FF:000012">
    <property type="entry name" value="Amine oxidase"/>
    <property type="match status" value="1"/>
</dbReference>
<evidence type="ECO:0000256" key="7">
    <source>
        <dbReference type="PIRSR" id="PIRSR600269-50"/>
    </source>
</evidence>
<evidence type="ECO:0000256" key="1">
    <source>
        <dbReference type="ARBA" id="ARBA00007983"/>
    </source>
</evidence>
<evidence type="ECO:0000256" key="3">
    <source>
        <dbReference type="ARBA" id="ARBA00022772"/>
    </source>
</evidence>
<dbReference type="InterPro" id="IPR005174">
    <property type="entry name" value="KIB1-4_b-propeller"/>
</dbReference>
<dbReference type="InterPro" id="IPR015802">
    <property type="entry name" value="Cu_amine_oxidase_N3"/>
</dbReference>
<evidence type="ECO:0000313" key="15">
    <source>
        <dbReference type="Proteomes" id="UP000636709"/>
    </source>
</evidence>
<dbReference type="Pfam" id="PF02728">
    <property type="entry name" value="Cu_amine_oxidN3"/>
    <property type="match status" value="1"/>
</dbReference>
<name>A0A835E521_9POAL</name>
<evidence type="ECO:0000256" key="5">
    <source>
        <dbReference type="ARBA" id="ARBA00023008"/>
    </source>
</evidence>
<evidence type="ECO:0000256" key="4">
    <source>
        <dbReference type="ARBA" id="ARBA00023002"/>
    </source>
</evidence>
<evidence type="ECO:0000259" key="12">
    <source>
        <dbReference type="Pfam" id="PF02728"/>
    </source>
</evidence>
<comment type="similarity">
    <text evidence="1 9">Belongs to the copper/topaquinone oxidase family.</text>
</comment>
<gene>
    <name evidence="14" type="ORF">HU200_051665</name>
</gene>
<dbReference type="Proteomes" id="UP000636709">
    <property type="component" value="Unassembled WGS sequence"/>
</dbReference>
<comment type="caution">
    <text evidence="14">The sequence shown here is derived from an EMBL/GenBank/DDBJ whole genome shotgun (WGS) entry which is preliminary data.</text>
</comment>
<dbReference type="PROSITE" id="PS01165">
    <property type="entry name" value="COPPER_AMINE_OXID_2"/>
    <property type="match status" value="1"/>
</dbReference>
<protein>
    <recommendedName>
        <fullName evidence="9">Amine oxidase</fullName>
        <ecNumber evidence="9">1.4.3.-</ecNumber>
    </recommendedName>
</protein>
<dbReference type="GO" id="GO:0048038">
    <property type="term" value="F:quinone binding"/>
    <property type="evidence" value="ECO:0007669"/>
    <property type="project" value="InterPro"/>
</dbReference>
<dbReference type="SUPFAM" id="SSF49998">
    <property type="entry name" value="Amine oxidase catalytic domain"/>
    <property type="match status" value="1"/>
</dbReference>
<reference evidence="14" key="1">
    <citation type="submission" date="2020-07" db="EMBL/GenBank/DDBJ databases">
        <title>Genome sequence and genetic diversity analysis of an under-domesticated orphan crop, white fonio (Digitaria exilis).</title>
        <authorList>
            <person name="Bennetzen J.L."/>
            <person name="Chen S."/>
            <person name="Ma X."/>
            <person name="Wang X."/>
            <person name="Yssel A.E.J."/>
            <person name="Chaluvadi S.R."/>
            <person name="Johnson M."/>
            <person name="Gangashetty P."/>
            <person name="Hamidou F."/>
            <person name="Sanogo M.D."/>
            <person name="Zwaenepoel A."/>
            <person name="Wallace J."/>
            <person name="Van De Peer Y."/>
            <person name="Van Deynze A."/>
        </authorList>
    </citation>
    <scope>NUCLEOTIDE SEQUENCE</scope>
    <source>
        <tissue evidence="14">Leaves</tissue>
    </source>
</reference>
<feature type="domain" description="Copper amine oxidase N3-terminal" evidence="12">
    <location>
        <begin position="485"/>
        <end position="581"/>
    </location>
</feature>
<dbReference type="Gene3D" id="3.10.450.40">
    <property type="match status" value="2"/>
</dbReference>
<accession>A0A835E521</accession>
<dbReference type="GO" id="GO:0009308">
    <property type="term" value="P:amine metabolic process"/>
    <property type="evidence" value="ECO:0007669"/>
    <property type="project" value="UniProtKB-UniRule"/>
</dbReference>
<dbReference type="InterPro" id="IPR049948">
    <property type="entry name" value="Cu_Am_ox_TPQ-bd"/>
</dbReference>
<keyword evidence="3 7" id="KW-0801">TPQ</keyword>
<dbReference type="AlphaFoldDB" id="A0A835E521"/>
<feature type="modified residue" description="2',4',5'-topaquinone" evidence="8">
    <location>
        <position position="771"/>
    </location>
</feature>
<feature type="domain" description="KIB1-4 beta-propeller" evidence="13">
    <location>
        <begin position="106"/>
        <end position="348"/>
    </location>
</feature>
<dbReference type="EC" id="1.4.3.-" evidence="9"/>
<dbReference type="SUPFAM" id="SSF54416">
    <property type="entry name" value="Amine oxidase N-terminal region"/>
    <property type="match status" value="2"/>
</dbReference>
<dbReference type="EMBL" id="JACEFO010002272">
    <property type="protein sequence ID" value="KAF8669326.1"/>
    <property type="molecule type" value="Genomic_DNA"/>
</dbReference>
<keyword evidence="6" id="KW-1015">Disulfide bond</keyword>
<dbReference type="GO" id="GO:0008131">
    <property type="term" value="F:primary methylamine oxidase activity"/>
    <property type="evidence" value="ECO:0007669"/>
    <property type="project" value="InterPro"/>
</dbReference>
<dbReference type="OrthoDB" id="5379943at2759"/>
<keyword evidence="5 9" id="KW-0186">Copper</keyword>
<dbReference type="GO" id="GO:0005507">
    <property type="term" value="F:copper ion binding"/>
    <property type="evidence" value="ECO:0007669"/>
    <property type="project" value="InterPro"/>
</dbReference>
<proteinExistence type="inferred from homology"/>
<evidence type="ECO:0000256" key="2">
    <source>
        <dbReference type="ARBA" id="ARBA00022723"/>
    </source>
</evidence>
<feature type="domain" description="Copper amine oxidase catalytic" evidence="10">
    <location>
        <begin position="606"/>
        <end position="1025"/>
    </location>
</feature>
<dbReference type="Pfam" id="PF01179">
    <property type="entry name" value="Cu_amine_oxid"/>
    <property type="match status" value="1"/>
</dbReference>
<dbReference type="Pfam" id="PF02727">
    <property type="entry name" value="Cu_amine_oxidN2"/>
    <property type="match status" value="1"/>
</dbReference>
<keyword evidence="2 9" id="KW-0479">Metal-binding</keyword>
<dbReference type="PANTHER" id="PTHR10638:SF71">
    <property type="entry name" value="AMINE OXIDASE"/>
    <property type="match status" value="1"/>
</dbReference>
<evidence type="ECO:0000256" key="9">
    <source>
        <dbReference type="RuleBase" id="RU000672"/>
    </source>
</evidence>
<evidence type="ECO:0000259" key="11">
    <source>
        <dbReference type="Pfam" id="PF02727"/>
    </source>
</evidence>
<evidence type="ECO:0000259" key="13">
    <source>
        <dbReference type="Pfam" id="PF03478"/>
    </source>
</evidence>
<organism evidence="14 15">
    <name type="scientific">Digitaria exilis</name>
    <dbReference type="NCBI Taxonomy" id="1010633"/>
    <lineage>
        <taxon>Eukaryota</taxon>
        <taxon>Viridiplantae</taxon>
        <taxon>Streptophyta</taxon>
        <taxon>Embryophyta</taxon>
        <taxon>Tracheophyta</taxon>
        <taxon>Spermatophyta</taxon>
        <taxon>Magnoliopsida</taxon>
        <taxon>Liliopsida</taxon>
        <taxon>Poales</taxon>
        <taxon>Poaceae</taxon>
        <taxon>PACMAD clade</taxon>
        <taxon>Panicoideae</taxon>
        <taxon>Panicodae</taxon>
        <taxon>Paniceae</taxon>
        <taxon>Anthephorinae</taxon>
        <taxon>Digitaria</taxon>
    </lineage>
</organism>
<evidence type="ECO:0000313" key="14">
    <source>
        <dbReference type="EMBL" id="KAF8669326.1"/>
    </source>
</evidence>
<dbReference type="Gene3D" id="2.70.98.20">
    <property type="entry name" value="Copper amine oxidase, catalytic domain"/>
    <property type="match status" value="1"/>
</dbReference>
<evidence type="ECO:0000256" key="6">
    <source>
        <dbReference type="ARBA" id="ARBA00023157"/>
    </source>
</evidence>
<dbReference type="PANTHER" id="PTHR10638">
    <property type="entry name" value="COPPER AMINE OXIDASE"/>
    <property type="match status" value="1"/>
</dbReference>
<comment type="PTM">
    <text evidence="8 9">Topaquinone (TPQ) is generated by copper-dependent autoxidation of a specific tyrosyl residue.</text>
</comment>
<sequence length="1045" mass="114865">MAAASSSDSPQECEWRDWASLGAGPAVLIAERALANDYVDFLRFRATCRSWRECAGAAPRPHDAMDPRFHAQRWIMLPPHHHTSGEDDRDRRRRWFLNVVTGGRIRLRLKSLRNCYVFGRTAEGLLVLCRKDTYIVQVLNPLTRQVAELPDASTLLGVSLSRSDWCRQYLGNVLSILKLHGAGLVDDDSTTVMLYLGGFSLAIAKPGDERWTHVSLHEKIFAALPFEGRIYCVTRKNISVVETEADLQPVLAVAVDDELDSGEYLRDRTTCLVNNDGELVLAYRAWTTDVPNAFGSYRVKFGASSKLVPMAKMINGQALFTGTRRSLLVSTGVSRSIVADTMYVCCKDDESTAQSKMALLAIVTLGALLLNTTTAATAASSRRPHPLDPLSAAEITAVRAAVLASPLVPARPLRFHYVGLDEPDKPDVLAYANASAASPPPLPRRAVVIARAGGESHELVVDVTDASSSTVLSHAVHRGAGFPALTLEEQFTALALAPAYRPFADAVRRRGVRMDDVVCSALPVGWFGGAAPRRRVAKLQCFVAGDTANYYARPIEGVTMVVDLERMAIVGFRDRVAYPVPKAEGTDYRTGKTGPPLPGQPAPGVFVQPEGRGFHIDGHVVRWANWEFHLGFDIRAGTVISLATVNDADAGLRRRVLYRGFVSEIFVPYMDPTEEWYYRTFLDAGETHLGLWAYPLQPGSDCPANAAYLDGYYADQDGNPVKGGKMICVFERYAGDVAWRHTESGLPGQLVTEVRPDVSLVVRMVVSAGNYDYILDWEFKTSGSMKFVASLTGLLEVKATTYTHTDEITADAHGTLVSENTLAIYHDHFITYHLDLDIDGTNNSFVKNVVTAKRNTGDPSTGGADTPRRSYWTVRREVAETEADGQVNVVDAGPGDLLFVNPGKKTRMGNEVGYRLIPSGATAASVLADDDYPQRRVSYTKKQVWVTPYNKSEKWAAGLYADESTGDDGLAVWSRTNRGIRDEDIVLWYTLGLHHIPYQEDFPVMPTLSAGFELRPSNFFERNPILRASSPGRHGHSVNCSCDAR</sequence>
<comment type="cofactor">
    <cofactor evidence="9">
        <name>Cu cation</name>
        <dbReference type="ChEBI" id="CHEBI:23378"/>
    </cofactor>
    <text evidence="9">Contains 1 topaquinone per subunit.</text>
</comment>
<dbReference type="InterPro" id="IPR000269">
    <property type="entry name" value="Cu_amine_oxidase"/>
</dbReference>